<reference evidence="7 8" key="1">
    <citation type="submission" date="2019-03" db="EMBL/GenBank/DDBJ databases">
        <title>Sequencing 23 genomes of Wallemia ichthyophaga.</title>
        <authorList>
            <person name="Gostincar C."/>
        </authorList>
    </citation>
    <scope>NUCLEOTIDE SEQUENCE [LARGE SCALE GENOMIC DNA]</scope>
    <source>
        <strain evidence="7 8">EXF-5753</strain>
    </source>
</reference>
<dbReference type="EMBL" id="SPNW01000043">
    <property type="protein sequence ID" value="TIA88059.1"/>
    <property type="molecule type" value="Genomic_DNA"/>
</dbReference>
<evidence type="ECO:0000256" key="2">
    <source>
        <dbReference type="ARBA" id="ARBA00022643"/>
    </source>
</evidence>
<dbReference type="NCBIfam" id="TIGR00229">
    <property type="entry name" value="sensory_box"/>
    <property type="match status" value="1"/>
</dbReference>
<dbReference type="InterPro" id="IPR000700">
    <property type="entry name" value="PAS-assoc_C"/>
</dbReference>
<dbReference type="PANTHER" id="PTHR47429">
    <property type="entry name" value="PROTEIN TWIN LOV 1"/>
    <property type="match status" value="1"/>
</dbReference>
<dbReference type="InterPro" id="IPR044926">
    <property type="entry name" value="RGS_subdomain_2"/>
</dbReference>
<keyword evidence="1" id="KW-0285">Flavoprotein</keyword>
<feature type="compositionally biased region" description="Polar residues" evidence="4">
    <location>
        <begin position="138"/>
        <end position="147"/>
    </location>
</feature>
<feature type="compositionally biased region" description="Polar residues" evidence="4">
    <location>
        <begin position="11"/>
        <end position="20"/>
    </location>
</feature>
<feature type="region of interest" description="Disordered" evidence="4">
    <location>
        <begin position="159"/>
        <end position="181"/>
    </location>
</feature>
<dbReference type="Pfam" id="PF00615">
    <property type="entry name" value="RGS"/>
    <property type="match status" value="1"/>
</dbReference>
<evidence type="ECO:0000256" key="3">
    <source>
        <dbReference type="ARBA" id="ARBA00022991"/>
    </source>
</evidence>
<comment type="caution">
    <text evidence="7">The sequence shown here is derived from an EMBL/GenBank/DDBJ whole genome shotgun (WGS) entry which is preliminary data.</text>
</comment>
<dbReference type="InterPro" id="IPR036305">
    <property type="entry name" value="RGS_sf"/>
</dbReference>
<name>A0A4T0FIR5_9BASI</name>
<dbReference type="PROSITE" id="PS50113">
    <property type="entry name" value="PAC"/>
    <property type="match status" value="1"/>
</dbReference>
<dbReference type="PANTHER" id="PTHR47429:SF2">
    <property type="entry name" value="PROTEIN TWIN LOV 1"/>
    <property type="match status" value="1"/>
</dbReference>
<dbReference type="FunFam" id="3.30.450.20:FF:000196">
    <property type="entry name" value="Predicted protein"/>
    <property type="match status" value="1"/>
</dbReference>
<dbReference type="InterPro" id="IPR035965">
    <property type="entry name" value="PAS-like_dom_sf"/>
</dbReference>
<dbReference type="GO" id="GO:0005634">
    <property type="term" value="C:nucleus"/>
    <property type="evidence" value="ECO:0007669"/>
    <property type="project" value="TreeGrafter"/>
</dbReference>
<dbReference type="Gene3D" id="3.30.450.20">
    <property type="entry name" value="PAS domain"/>
    <property type="match status" value="1"/>
</dbReference>
<dbReference type="Proteomes" id="UP000310189">
    <property type="component" value="Unassembled WGS sequence"/>
</dbReference>
<keyword evidence="3" id="KW-0157">Chromophore</keyword>
<keyword evidence="8" id="KW-1185">Reference proteome</keyword>
<evidence type="ECO:0000313" key="8">
    <source>
        <dbReference type="Proteomes" id="UP000310189"/>
    </source>
</evidence>
<feature type="compositionally biased region" description="Low complexity" evidence="4">
    <location>
        <begin position="544"/>
        <end position="558"/>
    </location>
</feature>
<evidence type="ECO:0008006" key="9">
    <source>
        <dbReference type="Google" id="ProtNLM"/>
    </source>
</evidence>
<dbReference type="Pfam" id="PF13426">
    <property type="entry name" value="PAS_9"/>
    <property type="match status" value="1"/>
</dbReference>
<proteinExistence type="predicted"/>
<evidence type="ECO:0000256" key="1">
    <source>
        <dbReference type="ARBA" id="ARBA00022630"/>
    </source>
</evidence>
<feature type="domain" description="PAC" evidence="5">
    <location>
        <begin position="418"/>
        <end position="471"/>
    </location>
</feature>
<dbReference type="InterPro" id="IPR000014">
    <property type="entry name" value="PAS"/>
</dbReference>
<dbReference type="InterPro" id="IPR016137">
    <property type="entry name" value="RGS"/>
</dbReference>
<evidence type="ECO:0000256" key="4">
    <source>
        <dbReference type="SAM" id="MobiDB-lite"/>
    </source>
</evidence>
<protein>
    <recommendedName>
        <fullName evidence="9">RGS domain-containing protein</fullName>
    </recommendedName>
</protein>
<keyword evidence="2" id="KW-0288">FMN</keyword>
<feature type="region of interest" description="Disordered" evidence="4">
    <location>
        <begin position="82"/>
        <end position="147"/>
    </location>
</feature>
<accession>A0A4T0FIR5</accession>
<feature type="region of interest" description="Disordered" evidence="4">
    <location>
        <begin position="1"/>
        <end position="46"/>
    </location>
</feature>
<dbReference type="SUPFAM" id="SSF48097">
    <property type="entry name" value="Regulator of G-protein signaling, RGS"/>
    <property type="match status" value="1"/>
</dbReference>
<sequence>MDLNFIGGNLGSLQQNNKSASLPRGSLDLRRGYSNTSAGYNLNERDDYVSSDEEGTVRLPASRYWYADVPIFIKSEDNFNMSRTDASMPPNPRTHDTPPMSPEDKLTSPQIGTGLFTTTNNNNQHITPPDSPPAHLRNSPSRQQSNADFHNDIHHINNKSNLNEWAPADMARPPTTQRRLPNLPDWNLLNKSENHLTSHPISLIQADLEWSLRHLMSEQVFEQLLHDSLGRYRFRQFLDSLSPESVSKLDCWTDTAVYDKLVSQIKAGSEVLYEIYLSSSSTNKVTVPPVHTESTFHSLQKLSQTNSGLGPIQQHLLTSLYENEFQQFVRFKLVERAKVRLGKAILSDREKDGLSDAFVITNPRLRDHPIVMASDGFSKVTGYHHSTIIGRNCRFLQGPGTSPQSVQRIRDALNTGVSITELLLNYRADGTPFFCLLNMIPLHDSQGQIAYFIGGQVNVTGILSSSKNLSFLLGSTNSDAQDIGVMENKGLTFSPTMNRFGKPEGEADNDYQSMKTKASSMRLAAGQSSEGGYEGGGGGDMLTNSRSNQGNGQSSMGSKMKKLFTKNRPTDNLLPNNKTGQRLYGAENLAGSEPRPLESQLAFFEHTYTKVSGVFEGMRSLTHTLQLMVIKRNKREIVFLTPELLQFLGLPTKTSFDRNYSTLHHASLTSVLSCGPKRNAETKALKELVKDAFKRGEPLSTRAGIRYLGKAGIFQRTSATDVRHGVLHLTPMLDREGQCFAYAAVFS</sequence>
<evidence type="ECO:0000313" key="7">
    <source>
        <dbReference type="EMBL" id="TIA88059.1"/>
    </source>
</evidence>
<dbReference type="SUPFAM" id="SSF55785">
    <property type="entry name" value="PYP-like sensor domain (PAS domain)"/>
    <property type="match status" value="1"/>
</dbReference>
<evidence type="ECO:0000259" key="5">
    <source>
        <dbReference type="PROSITE" id="PS50113"/>
    </source>
</evidence>
<gene>
    <name evidence="7" type="ORF">E3P99_02815</name>
</gene>
<dbReference type="PROSITE" id="PS50132">
    <property type="entry name" value="RGS"/>
    <property type="match status" value="1"/>
</dbReference>
<dbReference type="Gene3D" id="1.10.167.10">
    <property type="entry name" value="Regulator of G-protein Signalling 4, domain 2"/>
    <property type="match status" value="1"/>
</dbReference>
<organism evidence="7 8">
    <name type="scientific">Wallemia hederae</name>
    <dbReference type="NCBI Taxonomy" id="1540922"/>
    <lineage>
        <taxon>Eukaryota</taxon>
        <taxon>Fungi</taxon>
        <taxon>Dikarya</taxon>
        <taxon>Basidiomycota</taxon>
        <taxon>Wallemiomycotina</taxon>
        <taxon>Wallemiomycetes</taxon>
        <taxon>Wallemiales</taxon>
        <taxon>Wallemiaceae</taxon>
        <taxon>Wallemia</taxon>
    </lineage>
</organism>
<evidence type="ECO:0000259" key="6">
    <source>
        <dbReference type="PROSITE" id="PS50132"/>
    </source>
</evidence>
<dbReference type="AlphaFoldDB" id="A0A4T0FIR5"/>
<dbReference type="OrthoDB" id="447251at2759"/>
<dbReference type="CDD" id="cd00130">
    <property type="entry name" value="PAS"/>
    <property type="match status" value="1"/>
</dbReference>
<feature type="region of interest" description="Disordered" evidence="4">
    <location>
        <begin position="522"/>
        <end position="558"/>
    </location>
</feature>
<feature type="domain" description="RGS" evidence="6">
    <location>
        <begin position="220"/>
        <end position="330"/>
    </location>
</feature>